<feature type="region of interest" description="Disordered" evidence="1">
    <location>
        <begin position="1990"/>
        <end position="2020"/>
    </location>
</feature>
<feature type="compositionally biased region" description="Basic and acidic residues" evidence="1">
    <location>
        <begin position="2004"/>
        <end position="2014"/>
    </location>
</feature>
<dbReference type="Proteomes" id="UP000674318">
    <property type="component" value="Unassembled WGS sequence"/>
</dbReference>
<feature type="region of interest" description="Disordered" evidence="1">
    <location>
        <begin position="814"/>
        <end position="834"/>
    </location>
</feature>
<reference evidence="2 3" key="1">
    <citation type="submission" date="2021-02" db="EMBL/GenBank/DDBJ databases">
        <title>Porcisia hertigi Genome sequencing and assembly.</title>
        <authorList>
            <person name="Almutairi H."/>
            <person name="Gatherer D."/>
        </authorList>
    </citation>
    <scope>NUCLEOTIDE SEQUENCE [LARGE SCALE GENOMIC DNA]</scope>
    <source>
        <strain evidence="2 3">C119</strain>
    </source>
</reference>
<feature type="compositionally biased region" description="Low complexity" evidence="1">
    <location>
        <begin position="44"/>
        <end position="62"/>
    </location>
</feature>
<organism evidence="2 3">
    <name type="scientific">Porcisia hertigi</name>
    <dbReference type="NCBI Taxonomy" id="2761500"/>
    <lineage>
        <taxon>Eukaryota</taxon>
        <taxon>Discoba</taxon>
        <taxon>Euglenozoa</taxon>
        <taxon>Kinetoplastea</taxon>
        <taxon>Metakinetoplastina</taxon>
        <taxon>Trypanosomatida</taxon>
        <taxon>Trypanosomatidae</taxon>
        <taxon>Leishmaniinae</taxon>
        <taxon>Porcisia</taxon>
    </lineage>
</organism>
<keyword evidence="3" id="KW-1185">Reference proteome</keyword>
<feature type="region of interest" description="Disordered" evidence="1">
    <location>
        <begin position="2076"/>
        <end position="2120"/>
    </location>
</feature>
<feature type="region of interest" description="Disordered" evidence="1">
    <location>
        <begin position="32"/>
        <end position="62"/>
    </location>
</feature>
<evidence type="ECO:0000313" key="3">
    <source>
        <dbReference type="Proteomes" id="UP000674318"/>
    </source>
</evidence>
<dbReference type="GeneID" id="94292136"/>
<feature type="compositionally biased region" description="Low complexity" evidence="1">
    <location>
        <begin position="1943"/>
        <end position="1957"/>
    </location>
</feature>
<name>A0A836IBN9_9TRYP</name>
<dbReference type="RefSeq" id="XP_067758406.1">
    <property type="nucleotide sequence ID" value="XM_067902059.1"/>
</dbReference>
<evidence type="ECO:0000256" key="1">
    <source>
        <dbReference type="SAM" id="MobiDB-lite"/>
    </source>
</evidence>
<sequence>MTTPRVSRPNSFAAPNSEHHFLHRLLLHRRERRRRERQTVGENSTSSSGTPSTATRVATPTSTTTTGALWYRAFELFSEAVQQHHVSPTAQHLNLLLYIAQRHALWGQVDVVEEFWARLLSSVQRLRQEKMRDKRRVEQKESKYGEEVKKHGMAPLPETLSSTAALAHAQTVFTVPPFPKATSLSSTTRAALMRQLDELGEMEQALMPNAQTYELLLGSALVRGAWSRALEYCDMRTRSGLSTMTDASVRQVLQVYILAEASGAVIHSCTSFMVGSPPNLLLHRLGTGERGQGLRGLAAHAQSSKTTTARSGSAQDPSWLAALQFFRNSVHRVSSMHTVWSMATLLNCASQWAELVRVVRDDCQQLVQTSLRSLAAHALTSVERAALLRTLKMVSDAACDLGDWRTALQVLREVAELRRQLLPEHSAWLEQLWGLPHRSGESDVTSPAVAAGNSSSDSPSLLLTQPIMEYFASPDQMNTRIINDDVLLDEVRLSQHLLKNALLTLRRVRRYAQMIELYGATSGVPGVAVNGSAGTERAAEQDDSTLVWRSMWTPSAVGYVAQAALAVQDLDLLLGLCGLTADGETMVTEGARASLGIPAEVYDATLHLIQYHIIRLRCEAKKSMRNSSTAATAAAKGRGGLHWDVLSQRVYKTYRQRALQALAEEASPYRAYLERTTSEGDGHTVVVRNANVLAALAELDAPLLSSTHKPLVQLLAQSLQGGVDAPPVNATLQQQMLEHLQRIRCPDTLVIALAMDIVRTQARQRRFSDREAQTLLVGIQQVLNTVLVEQHMEPIQLVSTSPCDSVTRWVVGSGSAQRRQSSGHHRRLSGPASLAASSPGGANWVSELTPTHLLSLSTLTAAAAHMSLDALACVQPLTLLTYIPACVELAWLPSTAAPAQLQRAQQAAVQRADEELQKDAIVFTEHHPTTTDQITRSNGAVLGCAGGTADLRHTAVDASPFSIEAHGKSAVAHFVSLYTEFSSRKTNAVAASSHAVLDAAAQVLMQLQRSRACHPPTAAMSAFIEALRHAWSEKTSLVHGPPPRVTSLMLNAEVERVVVASLNAVVQQVGASTVSRWTMWGDCVDMLMTYIGPPFSAKRRQEAPTERTEATPETLRVLHMFIRLCDRAETDFVERVTMDWLLHSAATTRSSRTGGGGGGGGCAQGEHIAHSASKHSETAVDTVEQLRSLCLKAQEQFCCASSVPHEPFSSQEWESMQLLIGALVWACRRQAKSLVRRLYSTLVPWLDVVLWGAALPSSPSPPNCIQSVTVNAVPGVAEKAVLHQQLSSLCETALAACTTVAQCLSSGPRVEVLQDWPLQLRALRQLTDQGNSAAPLSHFSNRRKLAALVDSIAAVVVKLRRTWCYLLNELALDSHRLVSEAHQRRGASPTSPPLQPPASVLKRRRNIEDSAASFAEWSCAELLPRLVLSCLRACVEHEALSDTTPTTTPPTRGHFPSPRALVTAALHKILEAVWDVDFAAFVWQVKFRVREGTDDDGMRAQKLARLRARGYHALSIELAWLNGDSASQELVRHLYMWILFTLHSVSTTVAVTELCRDLVSLDAFHGIQLSSTTPRPFLLLFVQEVDMLTEAKVTEALASAYCTGSTAGARAAAAAAAASDASSSPVAALARMKDGRTAMEHLTNPLVHFTLSTLRAAQQAAQWVLYLILCEGTVDLQAAGNTTDAAQKPMGGDCAAMSHAAIPCARLLHRCLAWSGQTHVYPALLRVVEVAAHETLRGPEAVVSVFHHMERLGRAEEGVDEAAKDGETVPDTSSLRLSGTRPLDAFLAFYMHSTTMRRASPVSEQVCLAAVLACAAHTRTADAAAWLPPADLLTLLTAFPQVVSNHLITKWIQNRLSQHQTAVLTEWMLRFFWGGVVASSMDSSTACLKRYGVGAAAAADGDITTTTTVTLPLRRASMQWLLVTRGTTAPPPPQDEGGEAWNPSASNEAPSSSQPSATAVERIASLATMLGRSNEFFAVRVGGVVVSSTAAAAPPGDNSVSPFPEERPLDEQQQRHPGPRPPCALAVLTRDVLQNVSTRNAVQQLLNRYQCTNSTQRRPTRVEDTETDALVRVLPEDAQRSAKSTLQYRDDPAVSPEGDLASEASPRMAKSHAQPPVPTFPAASNEKAVALERWLDLTLARLTSETADLAPPPTPLPWVLRCPEQEEGLTWNALHTQLLSIIKNMYHDSKDGPHAAAQVSSSQHNLDTYTQRRATTLRSTLLRVLSRSPKQEKNPLTSPGIEKDVSVCVSSLLLLGYVLLPLQSLRPPPSMVEVSAVVRRELWRLLLPMVCNGASVSSACASSASRQRSRSFYSALVQFCVRPLVLDALPQPCLSTLATNQARTAAFEAAAYLVLLVHHMSTAIHCTQVFFFGTLTNTAASSASRNKLAGDATTVDALSNTARELHRLSERELYHLLQTSSASTLSLQEPPRMVYGLLVRAWMQAGVLLGDVRSLLWGGQRLATWSLQRRQEATALAWIAEGSAAVSGSTARLRSAAETDALAEWLCVLPVAVLVAEVCGVTRGGHTGLSEALYSLAAVLPLPSSFSSAPAASSHGASVAVARDGYVNLLLHWRQQLQQQNRETGTSSGHLGGLRQKRLSSPSPFAVILHGSVPANTTQALVDSVRRRVREYLAGSTISYPLEQQQQVTPLSCNITPTLRCGGEGGCIGSRGIITAAALSEAFQCVRNASEADMRAFMRLEAAKRTPASKDVRRGAPKKAMVVQAMWSLINRAALQRRQGCGAGSRDTASWVSFVPPETWQSYVLNLHPVVPHTVHFIPAAVTEVLMLESCITWTDGLAVLEHSLGTLHHTGATPVQQYMAQLLLERVRRTQQSPERPKAVDEREEEHHFCAKLETYTYTALQQQQQQQLAGGEGAAFPHWHLWSQHMARRSTRSTAALVCRIVDLLLMHHVQTTRTTTRGSNTRLSSVLAKHTLMEALRCGVHDPALTRALFGIFWVEQYPRVEGVHVFLSALRAAKLARSDALALEAMLTYLWISDQNVDTTQRREEWTSHVLRAIDECETRATVAGPHISSSLPSSGASAWQHLKVAARKAAELQGPSHRFSVEAHRATWKSWTVLCRLRVVPKDVALCVVGLFKQLDRITEVEELMVTTCYVK</sequence>
<gene>
    <name evidence="2" type="ORF">JKF63_06108</name>
</gene>
<feature type="region of interest" description="Disordered" evidence="1">
    <location>
        <begin position="1925"/>
        <end position="1957"/>
    </location>
</feature>
<proteinExistence type="predicted"/>
<dbReference type="OrthoDB" id="273717at2759"/>
<accession>A0A836IBN9</accession>
<protein>
    <submittedName>
        <fullName evidence="2">Uncharacterized protein</fullName>
    </submittedName>
</protein>
<dbReference type="EMBL" id="JAFJZO010000015">
    <property type="protein sequence ID" value="KAG5509099.1"/>
    <property type="molecule type" value="Genomic_DNA"/>
</dbReference>
<comment type="caution">
    <text evidence="2">The sequence shown here is derived from an EMBL/GenBank/DDBJ whole genome shotgun (WGS) entry which is preliminary data.</text>
</comment>
<dbReference type="KEGG" id="phet:94292136"/>
<evidence type="ECO:0000313" key="2">
    <source>
        <dbReference type="EMBL" id="KAG5509099.1"/>
    </source>
</evidence>